<feature type="region of interest" description="Disordered" evidence="1">
    <location>
        <begin position="1"/>
        <end position="26"/>
    </location>
</feature>
<feature type="compositionally biased region" description="Polar residues" evidence="1">
    <location>
        <begin position="1"/>
        <end position="12"/>
    </location>
</feature>
<feature type="compositionally biased region" description="Basic and acidic residues" evidence="1">
    <location>
        <begin position="84"/>
        <end position="96"/>
    </location>
</feature>
<dbReference type="AlphaFoldDB" id="A0AAE0DM31"/>
<evidence type="ECO:0000313" key="2">
    <source>
        <dbReference type="EMBL" id="KAK3172018.1"/>
    </source>
</evidence>
<comment type="caution">
    <text evidence="2">The sequence shown here is derived from an EMBL/GenBank/DDBJ whole genome shotgun (WGS) entry which is preliminary data.</text>
</comment>
<feature type="compositionally biased region" description="Low complexity" evidence="1">
    <location>
        <begin position="13"/>
        <end position="25"/>
    </location>
</feature>
<reference evidence="2" key="1">
    <citation type="submission" date="2022-11" db="EMBL/GenBank/DDBJ databases">
        <title>Chromosomal genome sequence assembly and mating type (MAT) locus characterization of the leprose asexual lichenized fungus Lepraria neglecta (Nyl.) Erichsen.</title>
        <authorList>
            <person name="Allen J.L."/>
            <person name="Pfeffer B."/>
        </authorList>
    </citation>
    <scope>NUCLEOTIDE SEQUENCE</scope>
    <source>
        <strain evidence="2">Allen 5258</strain>
    </source>
</reference>
<keyword evidence="3" id="KW-1185">Reference proteome</keyword>
<feature type="region of interest" description="Disordered" evidence="1">
    <location>
        <begin position="81"/>
        <end position="122"/>
    </location>
</feature>
<name>A0AAE0DM31_9LECA</name>
<evidence type="ECO:0000313" key="3">
    <source>
        <dbReference type="Proteomes" id="UP001276659"/>
    </source>
</evidence>
<dbReference type="Proteomes" id="UP001276659">
    <property type="component" value="Unassembled WGS sequence"/>
</dbReference>
<gene>
    <name evidence="2" type="ORF">OEA41_004102</name>
</gene>
<evidence type="ECO:0000256" key="1">
    <source>
        <dbReference type="SAM" id="MobiDB-lite"/>
    </source>
</evidence>
<proteinExistence type="predicted"/>
<feature type="compositionally biased region" description="Basic and acidic residues" evidence="1">
    <location>
        <begin position="105"/>
        <end position="115"/>
    </location>
</feature>
<dbReference type="EMBL" id="JASNWA010000008">
    <property type="protein sequence ID" value="KAK3172018.1"/>
    <property type="molecule type" value="Genomic_DNA"/>
</dbReference>
<accession>A0AAE0DM31</accession>
<protein>
    <submittedName>
        <fullName evidence="2">Uncharacterized protein</fullName>
    </submittedName>
</protein>
<organism evidence="2 3">
    <name type="scientific">Lepraria neglecta</name>
    <dbReference type="NCBI Taxonomy" id="209136"/>
    <lineage>
        <taxon>Eukaryota</taxon>
        <taxon>Fungi</taxon>
        <taxon>Dikarya</taxon>
        <taxon>Ascomycota</taxon>
        <taxon>Pezizomycotina</taxon>
        <taxon>Lecanoromycetes</taxon>
        <taxon>OSLEUM clade</taxon>
        <taxon>Lecanoromycetidae</taxon>
        <taxon>Lecanorales</taxon>
        <taxon>Lecanorineae</taxon>
        <taxon>Stereocaulaceae</taxon>
        <taxon>Lepraria</taxon>
    </lineage>
</organism>
<sequence length="220" mass="25224">MDNYDDSMTSDASNTEHPSSISSESISRHYSRTKLEAHLDWSSHTAYERRLWFIASQAEVLAPKYRKTTIFLPPSLVSSFMSDSHPDDSSEHHLVSDMDDETGSEYDREAERQQDKDEEECDCLEDSFEDTTTVAPSRYSRSGGTGTALWTDTDIGSMEQEMDAELDWCYTKSIQSELLIGDLVLHYGDDVDEEELEDTRGIFYCIGRKRKRCYSDELDD</sequence>